<evidence type="ECO:0000256" key="1">
    <source>
        <dbReference type="SAM" id="MobiDB-lite"/>
    </source>
</evidence>
<name>T1X4Q9_VARPD</name>
<dbReference type="AlphaFoldDB" id="T1X4Q9"/>
<accession>T1X4Q9</accession>
<organism evidence="2 3">
    <name type="scientific">Variovorax paradoxus B4</name>
    <dbReference type="NCBI Taxonomy" id="1246301"/>
    <lineage>
        <taxon>Bacteria</taxon>
        <taxon>Pseudomonadati</taxon>
        <taxon>Pseudomonadota</taxon>
        <taxon>Betaproteobacteria</taxon>
        <taxon>Burkholderiales</taxon>
        <taxon>Comamonadaceae</taxon>
        <taxon>Variovorax</taxon>
    </lineage>
</organism>
<proteinExistence type="predicted"/>
<evidence type="ECO:0000313" key="2">
    <source>
        <dbReference type="EMBL" id="AGU47135.1"/>
    </source>
</evidence>
<gene>
    <name evidence="2" type="ORF">VAPA_1c00040</name>
</gene>
<dbReference type="KEGG" id="vpd:VAPA_1c00040"/>
<protein>
    <recommendedName>
        <fullName evidence="4">DUF4124 domain-containing protein</fullName>
    </recommendedName>
</protein>
<reference evidence="2 3" key="1">
    <citation type="submission" date="2012-10" db="EMBL/GenBank/DDBJ databases">
        <title>Genome sequence of Variovorax paradoxus B4.</title>
        <authorList>
            <person name="Schuldes J."/>
            <person name="Brandt U."/>
            <person name="Hiessl S."/>
            <person name="Wuebbeler J.H."/>
            <person name="Thuermer A."/>
            <person name="Steinbuechel A."/>
            <person name="Daniel R."/>
        </authorList>
    </citation>
    <scope>NUCLEOTIDE SEQUENCE [LARGE SCALE GENOMIC DNA]</scope>
    <source>
        <strain evidence="2 3">B4</strain>
    </source>
</reference>
<dbReference type="OrthoDB" id="8851998at2"/>
<dbReference type="HOGENOM" id="CLU_1288433_0_0_4"/>
<dbReference type="EMBL" id="CP003911">
    <property type="protein sequence ID" value="AGU47135.1"/>
    <property type="molecule type" value="Genomic_DNA"/>
</dbReference>
<evidence type="ECO:0000313" key="3">
    <source>
        <dbReference type="Proteomes" id="UP000016223"/>
    </source>
</evidence>
<sequence length="220" mass="23941">MNPDHRDPLHDSRNAMTEWERSLRPTRERHWATWIALSALLLFGLYRGAEWLLAQRAERPGSVESALPPAPGSAAERRRPIPSPPANLPASPSAAPAALEVSKCTSAAGKTAYSDGPCPAGSTATTVRLDRNQNLADGMSAEAREASNRSSAALAAQQQSYERQVARNAVGDTRADCDALDAQVKGLDTMARQPQGAAMQDWLRSERQQARDRRFRLGCR</sequence>
<dbReference type="Proteomes" id="UP000016223">
    <property type="component" value="Chromosome 1"/>
</dbReference>
<feature type="region of interest" description="Disordered" evidence="1">
    <location>
        <begin position="59"/>
        <end position="94"/>
    </location>
</feature>
<evidence type="ECO:0008006" key="4">
    <source>
        <dbReference type="Google" id="ProtNLM"/>
    </source>
</evidence>
<dbReference type="RefSeq" id="WP_021004709.1">
    <property type="nucleotide sequence ID" value="NC_022247.1"/>
</dbReference>
<dbReference type="PATRIC" id="fig|1246301.3.peg.4"/>